<reference evidence="2 3" key="2">
    <citation type="submission" date="2024-07" db="EMBL/GenBank/DDBJ databases">
        <authorList>
            <person name="Akdeniz Z."/>
        </authorList>
    </citation>
    <scope>NUCLEOTIDE SEQUENCE [LARGE SCALE GENOMIC DNA]</scope>
</reference>
<evidence type="ECO:0000313" key="3">
    <source>
        <dbReference type="Proteomes" id="UP001642409"/>
    </source>
</evidence>
<dbReference type="EMBL" id="CAXDID020000334">
    <property type="protein sequence ID" value="CAL6078406.1"/>
    <property type="molecule type" value="Genomic_DNA"/>
</dbReference>
<dbReference type="EMBL" id="CATOUU010000002">
    <property type="protein sequence ID" value="CAI9912441.1"/>
    <property type="molecule type" value="Genomic_DNA"/>
</dbReference>
<evidence type="ECO:0000313" key="1">
    <source>
        <dbReference type="EMBL" id="CAI9912441.1"/>
    </source>
</evidence>
<keyword evidence="3" id="KW-1185">Reference proteome</keyword>
<gene>
    <name evidence="2" type="ORF">HINF_LOCUS58887</name>
    <name evidence="1" type="ORF">HINF_LOCUS86</name>
</gene>
<name>A0AA86N464_9EUKA</name>
<comment type="caution">
    <text evidence="1">The sequence shown here is derived from an EMBL/GenBank/DDBJ whole genome shotgun (WGS) entry which is preliminary data.</text>
</comment>
<reference evidence="1" key="1">
    <citation type="submission" date="2023-06" db="EMBL/GenBank/DDBJ databases">
        <authorList>
            <person name="Kurt Z."/>
        </authorList>
    </citation>
    <scope>NUCLEOTIDE SEQUENCE</scope>
</reference>
<accession>A0AA86N464</accession>
<proteinExistence type="predicted"/>
<organism evidence="1">
    <name type="scientific">Hexamita inflata</name>
    <dbReference type="NCBI Taxonomy" id="28002"/>
    <lineage>
        <taxon>Eukaryota</taxon>
        <taxon>Metamonada</taxon>
        <taxon>Diplomonadida</taxon>
        <taxon>Hexamitidae</taxon>
        <taxon>Hexamitinae</taxon>
        <taxon>Hexamita</taxon>
    </lineage>
</organism>
<protein>
    <submittedName>
        <fullName evidence="2">Hypothetical_protein</fullName>
    </submittedName>
</protein>
<dbReference type="Proteomes" id="UP001642409">
    <property type="component" value="Unassembled WGS sequence"/>
</dbReference>
<dbReference type="AlphaFoldDB" id="A0AA86N464"/>
<evidence type="ECO:0000313" key="2">
    <source>
        <dbReference type="EMBL" id="CAL6078406.1"/>
    </source>
</evidence>
<sequence>MNCCTNISFLKQVLMHPLQDIFSRIQLQLLNLVFKQYLNLLILALNTQMFTMIEKRPELRFKQILNLQCVGYLRIQMPLHSYLQKQTQMKSKFSKKTYCQMAQPQKFQSILLQPANKYLYLKITLLEYGFNRQARMKQMNYQFKVQQILIFSKQQITSCLFWQYHVLQRDSLSYSIWE</sequence>